<dbReference type="Proteomes" id="UP000800035">
    <property type="component" value="Unassembled WGS sequence"/>
</dbReference>
<sequence length="72" mass="8220">MVFLIGGLLFVGVERRLSGGFPLWHRWWVTSSPNALRVCFARSWLSMRRVAIRIVHVKLVSGALKTSRYSCS</sequence>
<dbReference type="EMBL" id="ML976993">
    <property type="protein sequence ID" value="KAF1955918.1"/>
    <property type="molecule type" value="Genomic_DNA"/>
</dbReference>
<organism evidence="1 2">
    <name type="scientific">Byssothecium circinans</name>
    <dbReference type="NCBI Taxonomy" id="147558"/>
    <lineage>
        <taxon>Eukaryota</taxon>
        <taxon>Fungi</taxon>
        <taxon>Dikarya</taxon>
        <taxon>Ascomycota</taxon>
        <taxon>Pezizomycotina</taxon>
        <taxon>Dothideomycetes</taxon>
        <taxon>Pleosporomycetidae</taxon>
        <taxon>Pleosporales</taxon>
        <taxon>Massarineae</taxon>
        <taxon>Massarinaceae</taxon>
        <taxon>Byssothecium</taxon>
    </lineage>
</organism>
<proteinExistence type="predicted"/>
<protein>
    <submittedName>
        <fullName evidence="1">Uncharacterized protein</fullName>
    </submittedName>
</protein>
<accession>A0A6A5TU14</accession>
<dbReference type="AlphaFoldDB" id="A0A6A5TU14"/>
<keyword evidence="2" id="KW-1185">Reference proteome</keyword>
<name>A0A6A5TU14_9PLEO</name>
<gene>
    <name evidence="1" type="ORF">CC80DRAFT_82029</name>
</gene>
<evidence type="ECO:0000313" key="2">
    <source>
        <dbReference type="Proteomes" id="UP000800035"/>
    </source>
</evidence>
<evidence type="ECO:0000313" key="1">
    <source>
        <dbReference type="EMBL" id="KAF1955918.1"/>
    </source>
</evidence>
<reference evidence="1" key="1">
    <citation type="journal article" date="2020" name="Stud. Mycol.">
        <title>101 Dothideomycetes genomes: a test case for predicting lifestyles and emergence of pathogens.</title>
        <authorList>
            <person name="Haridas S."/>
            <person name="Albert R."/>
            <person name="Binder M."/>
            <person name="Bloem J."/>
            <person name="Labutti K."/>
            <person name="Salamov A."/>
            <person name="Andreopoulos B."/>
            <person name="Baker S."/>
            <person name="Barry K."/>
            <person name="Bills G."/>
            <person name="Bluhm B."/>
            <person name="Cannon C."/>
            <person name="Castanera R."/>
            <person name="Culley D."/>
            <person name="Daum C."/>
            <person name="Ezra D."/>
            <person name="Gonzalez J."/>
            <person name="Henrissat B."/>
            <person name="Kuo A."/>
            <person name="Liang C."/>
            <person name="Lipzen A."/>
            <person name="Lutzoni F."/>
            <person name="Magnuson J."/>
            <person name="Mondo S."/>
            <person name="Nolan M."/>
            <person name="Ohm R."/>
            <person name="Pangilinan J."/>
            <person name="Park H.-J."/>
            <person name="Ramirez L."/>
            <person name="Alfaro M."/>
            <person name="Sun H."/>
            <person name="Tritt A."/>
            <person name="Yoshinaga Y."/>
            <person name="Zwiers L.-H."/>
            <person name="Turgeon B."/>
            <person name="Goodwin S."/>
            <person name="Spatafora J."/>
            <person name="Crous P."/>
            <person name="Grigoriev I."/>
        </authorList>
    </citation>
    <scope>NUCLEOTIDE SEQUENCE</scope>
    <source>
        <strain evidence="1">CBS 675.92</strain>
    </source>
</reference>